<evidence type="ECO:0000259" key="7">
    <source>
        <dbReference type="Pfam" id="PF14509"/>
    </source>
</evidence>
<evidence type="ECO:0000259" key="5">
    <source>
        <dbReference type="Pfam" id="PF10566"/>
    </source>
</evidence>
<comment type="subunit">
    <text evidence="2">Monomer.</text>
</comment>
<feature type="domain" description="Glycosyl-hydrolase 97 catalytic" evidence="5">
    <location>
        <begin position="307"/>
        <end position="503"/>
    </location>
</feature>
<dbReference type="InterPro" id="IPR013785">
    <property type="entry name" value="Aldolase_TIM"/>
</dbReference>
<dbReference type="EMBL" id="JAFLQZ010000009">
    <property type="protein sequence ID" value="MBO0359204.1"/>
    <property type="molecule type" value="Genomic_DNA"/>
</dbReference>
<accession>A0A939EWM9</accession>
<organism evidence="8 9">
    <name type="scientific">Hymenobacter telluris</name>
    <dbReference type="NCBI Taxonomy" id="2816474"/>
    <lineage>
        <taxon>Bacteria</taxon>
        <taxon>Pseudomonadati</taxon>
        <taxon>Bacteroidota</taxon>
        <taxon>Cytophagia</taxon>
        <taxon>Cytophagales</taxon>
        <taxon>Hymenobacteraceae</taxon>
        <taxon>Hymenobacter</taxon>
    </lineage>
</organism>
<dbReference type="Gene3D" id="3.20.20.70">
    <property type="entry name" value="Aldolase class I"/>
    <property type="match status" value="1"/>
</dbReference>
<reference evidence="8" key="1">
    <citation type="submission" date="2021-03" db="EMBL/GenBank/DDBJ databases">
        <authorList>
            <person name="Kim M.K."/>
        </authorList>
    </citation>
    <scope>NUCLEOTIDE SEQUENCE</scope>
    <source>
        <strain evidence="8">BT186</strain>
    </source>
</reference>
<evidence type="ECO:0000259" key="6">
    <source>
        <dbReference type="Pfam" id="PF14508"/>
    </source>
</evidence>
<comment type="cofactor">
    <cofactor evidence="1">
        <name>Ca(2+)</name>
        <dbReference type="ChEBI" id="CHEBI:29108"/>
    </cofactor>
</comment>
<evidence type="ECO:0000256" key="1">
    <source>
        <dbReference type="ARBA" id="ARBA00001913"/>
    </source>
</evidence>
<dbReference type="GO" id="GO:0016787">
    <property type="term" value="F:hydrolase activity"/>
    <property type="evidence" value="ECO:0007669"/>
    <property type="project" value="UniProtKB-KW"/>
</dbReference>
<keyword evidence="4" id="KW-0732">Signal</keyword>
<dbReference type="InterPro" id="IPR014718">
    <property type="entry name" value="GH-type_carb-bd"/>
</dbReference>
<feature type="domain" description="Glycosyl-hydrolase 97 C-terminal oligomerisation" evidence="7">
    <location>
        <begin position="598"/>
        <end position="699"/>
    </location>
</feature>
<dbReference type="InterPro" id="IPR029483">
    <property type="entry name" value="GH97_C"/>
</dbReference>
<dbReference type="PANTHER" id="PTHR35803">
    <property type="entry name" value="GLUCAN 1,4-ALPHA-GLUCOSIDASE SUSB-RELATED"/>
    <property type="match status" value="1"/>
</dbReference>
<evidence type="ECO:0000313" key="9">
    <source>
        <dbReference type="Proteomes" id="UP000664144"/>
    </source>
</evidence>
<dbReference type="Pfam" id="PF14508">
    <property type="entry name" value="GH97_N"/>
    <property type="match status" value="1"/>
</dbReference>
<dbReference type="InterPro" id="IPR017853">
    <property type="entry name" value="GH"/>
</dbReference>
<dbReference type="Pfam" id="PF14509">
    <property type="entry name" value="GH97_C"/>
    <property type="match status" value="1"/>
</dbReference>
<evidence type="ECO:0000313" key="8">
    <source>
        <dbReference type="EMBL" id="MBO0359204.1"/>
    </source>
</evidence>
<sequence>MRKFLLAGLLLITAYQVEAQTTSPLTARLDKVSLTFAVGADGHPTYAVSFGSKTVIKPSRLGLSFADGRGFDGPLVLTGSETKSVDETWQPVWGEVKTIRNHYQQLTVHLRQPDANGRRLDVVFRVFADGVGFRYEFPRQAGLQYFTVQDEHTEFNLPANHKSFWIPGDYDSNEYAYTTSRLSEVNTTPIKAIELKAPANRIQTPLMLKSDDGLYINIHEAALVNYPAMMLNVDTQTFCLSSQLVPDGTGTGAKAYLQAPEHTPWRTIVVSDKAPDMLASKLILNLNEPSKLPDTNWIKPQKFVGVWWEMQVGKSSWNYSDSSNIRLAGTDWSKLKPNGRHGATTANVKRYIDFAAAHHIPGVLVEGWNVGWEDWVGNWKEDVFDFVTPYPDFDVQELQRYAASKGVNIIMHHETSGSATNYERRQDAAYRFMNEHGYISVKTGYVGRIIPRGEHHDGQWMVNHYVRTAQNTADHRIMVDMHEAVRPTGLHRTYPNWLACESARGNEFNAFAEGSAPEHETILPFTRYMGGPMDYTPGIFKLQGYAAADPKRQMHSTLAKQLALYVTLYSPLQMAADLPENYEQHLDAFQFIEDVPVDWDDTRILAAEPGDYITTVRKAKGRDEWYLGSITDEQARKQPVKLDFLTPGQRYEAIIYADGKGADWQTNPAAYRISRQVVTSRSSLSLQLAPGGGAAVSFKPVAK</sequence>
<name>A0A939EWM9_9BACT</name>
<feature type="chain" id="PRO_5037483063" evidence="4">
    <location>
        <begin position="20"/>
        <end position="703"/>
    </location>
</feature>
<protein>
    <submittedName>
        <fullName evidence="8">Glycoside hydrolase family 97 protein</fullName>
    </submittedName>
</protein>
<dbReference type="GO" id="GO:0030246">
    <property type="term" value="F:carbohydrate binding"/>
    <property type="evidence" value="ECO:0007669"/>
    <property type="project" value="InterPro"/>
</dbReference>
<keyword evidence="3" id="KW-0106">Calcium</keyword>
<dbReference type="AlphaFoldDB" id="A0A939EWM9"/>
<dbReference type="Gene3D" id="2.70.98.10">
    <property type="match status" value="1"/>
</dbReference>
<dbReference type="SUPFAM" id="SSF51445">
    <property type="entry name" value="(Trans)glycosidases"/>
    <property type="match status" value="1"/>
</dbReference>
<dbReference type="InterPro" id="IPR029486">
    <property type="entry name" value="GH97_N"/>
</dbReference>
<gene>
    <name evidence="8" type="ORF">J0X19_14680</name>
</gene>
<keyword evidence="9" id="KW-1185">Reference proteome</keyword>
<evidence type="ECO:0000256" key="4">
    <source>
        <dbReference type="SAM" id="SignalP"/>
    </source>
</evidence>
<dbReference type="PANTHER" id="PTHR35803:SF1">
    <property type="entry name" value="GLUCAN 1,4-ALPHA-GLUCOSIDASE SUSB"/>
    <property type="match status" value="1"/>
</dbReference>
<keyword evidence="8" id="KW-0378">Hydrolase</keyword>
<dbReference type="Proteomes" id="UP000664144">
    <property type="component" value="Unassembled WGS sequence"/>
</dbReference>
<dbReference type="InterPro" id="IPR052720">
    <property type="entry name" value="Glycosyl_hydrolase_97"/>
</dbReference>
<feature type="signal peptide" evidence="4">
    <location>
        <begin position="1"/>
        <end position="19"/>
    </location>
</feature>
<evidence type="ECO:0000256" key="2">
    <source>
        <dbReference type="ARBA" id="ARBA00011245"/>
    </source>
</evidence>
<proteinExistence type="predicted"/>
<evidence type="ECO:0000256" key="3">
    <source>
        <dbReference type="ARBA" id="ARBA00022837"/>
    </source>
</evidence>
<dbReference type="InterPro" id="IPR019563">
    <property type="entry name" value="GH97_catalytic"/>
</dbReference>
<dbReference type="Pfam" id="PF10566">
    <property type="entry name" value="Glyco_hydro_97"/>
    <property type="match status" value="1"/>
</dbReference>
<dbReference type="RefSeq" id="WP_206985124.1">
    <property type="nucleotide sequence ID" value="NZ_JAFLQZ010000009.1"/>
</dbReference>
<comment type="caution">
    <text evidence="8">The sequence shown here is derived from an EMBL/GenBank/DDBJ whole genome shotgun (WGS) entry which is preliminary data.</text>
</comment>
<feature type="domain" description="Glycosyl-hydrolase 97 N-terminal" evidence="6">
    <location>
        <begin position="32"/>
        <end position="289"/>
    </location>
</feature>